<proteinExistence type="predicted"/>
<dbReference type="InterPro" id="IPR050679">
    <property type="entry name" value="Bact_HTH_transcr_reg"/>
</dbReference>
<accession>A0A850R5V3</accession>
<feature type="domain" description="HTH gntR-type" evidence="5">
    <location>
        <begin position="5"/>
        <end position="73"/>
    </location>
</feature>
<dbReference type="InterPro" id="IPR012770">
    <property type="entry name" value="TreR"/>
</dbReference>
<dbReference type="PROSITE" id="PS50949">
    <property type="entry name" value="HTH_GNTR"/>
    <property type="match status" value="1"/>
</dbReference>
<protein>
    <recommendedName>
        <fullName evidence="4">Trehalose operon repressor</fullName>
    </recommendedName>
</protein>
<evidence type="ECO:0000256" key="4">
    <source>
        <dbReference type="NCBIfam" id="TIGR02404"/>
    </source>
</evidence>
<evidence type="ECO:0000313" key="6">
    <source>
        <dbReference type="EMBL" id="NVY96002.1"/>
    </source>
</evidence>
<dbReference type="Gene3D" id="3.40.1410.10">
    <property type="entry name" value="Chorismate lyase-like"/>
    <property type="match status" value="1"/>
</dbReference>
<dbReference type="InterPro" id="IPR036388">
    <property type="entry name" value="WH-like_DNA-bd_sf"/>
</dbReference>
<dbReference type="CDD" id="cd07377">
    <property type="entry name" value="WHTH_GntR"/>
    <property type="match status" value="1"/>
</dbReference>
<dbReference type="Gene3D" id="1.10.10.10">
    <property type="entry name" value="Winged helix-like DNA-binding domain superfamily/Winged helix DNA-binding domain"/>
    <property type="match status" value="1"/>
</dbReference>
<dbReference type="Proteomes" id="UP000563523">
    <property type="component" value="Unassembled WGS sequence"/>
</dbReference>
<evidence type="ECO:0000256" key="3">
    <source>
        <dbReference type="ARBA" id="ARBA00023163"/>
    </source>
</evidence>
<reference evidence="6 7" key="1">
    <citation type="submission" date="2020-06" db="EMBL/GenBank/DDBJ databases">
        <authorList>
            <person name="Kang J."/>
        </authorList>
    </citation>
    <scope>NUCLEOTIDE SEQUENCE [LARGE SCALE GENOMIC DNA]</scope>
    <source>
        <strain evidence="6 7">DCY120</strain>
    </source>
</reference>
<evidence type="ECO:0000256" key="1">
    <source>
        <dbReference type="ARBA" id="ARBA00023015"/>
    </source>
</evidence>
<dbReference type="InterPro" id="IPR000524">
    <property type="entry name" value="Tscrpt_reg_HTH_GntR"/>
</dbReference>
<gene>
    <name evidence="6" type="primary">treR</name>
    <name evidence="6" type="ORF">HU830_02200</name>
</gene>
<dbReference type="SUPFAM" id="SSF46785">
    <property type="entry name" value="Winged helix' DNA-binding domain"/>
    <property type="match status" value="1"/>
</dbReference>
<evidence type="ECO:0000313" key="7">
    <source>
        <dbReference type="Proteomes" id="UP000563523"/>
    </source>
</evidence>
<dbReference type="GO" id="GO:0003677">
    <property type="term" value="F:DNA binding"/>
    <property type="evidence" value="ECO:0007669"/>
    <property type="project" value="UniProtKB-UniRule"/>
</dbReference>
<dbReference type="NCBIfam" id="TIGR02404">
    <property type="entry name" value="trehalos_R_Bsub"/>
    <property type="match status" value="1"/>
</dbReference>
<keyword evidence="3" id="KW-0804">Transcription</keyword>
<dbReference type="Pfam" id="PF07702">
    <property type="entry name" value="UTRA"/>
    <property type="match status" value="1"/>
</dbReference>
<dbReference type="InterPro" id="IPR011663">
    <property type="entry name" value="UTRA"/>
</dbReference>
<keyword evidence="2" id="KW-0238">DNA-binding</keyword>
<keyword evidence="1" id="KW-0805">Transcription regulation</keyword>
<keyword evidence="7" id="KW-1185">Reference proteome</keyword>
<dbReference type="SMART" id="SM00866">
    <property type="entry name" value="UTRA"/>
    <property type="match status" value="1"/>
</dbReference>
<dbReference type="GO" id="GO:0003700">
    <property type="term" value="F:DNA-binding transcription factor activity"/>
    <property type="evidence" value="ECO:0007669"/>
    <property type="project" value="UniProtKB-UniRule"/>
</dbReference>
<dbReference type="GO" id="GO:0045892">
    <property type="term" value="P:negative regulation of DNA-templated transcription"/>
    <property type="evidence" value="ECO:0007669"/>
    <property type="project" value="TreeGrafter"/>
</dbReference>
<dbReference type="PANTHER" id="PTHR44846:SF12">
    <property type="entry name" value="HTH-TYPE TRANSCRIPTIONAL REGULATOR TRER"/>
    <property type="match status" value="1"/>
</dbReference>
<dbReference type="AlphaFoldDB" id="A0A850R5V3"/>
<dbReference type="PRINTS" id="PR00035">
    <property type="entry name" value="HTHGNTR"/>
</dbReference>
<evidence type="ECO:0000259" key="5">
    <source>
        <dbReference type="PROSITE" id="PS50949"/>
    </source>
</evidence>
<dbReference type="InterPro" id="IPR028978">
    <property type="entry name" value="Chorismate_lyase_/UTRA_dom_sf"/>
</dbReference>
<sequence length="240" mass="27308">MSVRTSKQLLIAHDILAKIKSQQYPVGTYLPSESQLTQLYGVARETIRKALQQLANLGIIQPIKGKGSLILDYTRYNLPLSGITSFQELNQIQDMHAQTRVLENHPGQIPTYFAQHGVNPQEEVIVLQRLRRINGQAIVLDQDYLLTSLVPQVPERAAQNSLYEYLEGQLGYEIAYATKEVTVETPTDRQRELLQLAVQDTVVVVRSLTYLADATLIQLTESYHRPQTFKFVDFARRTKI</sequence>
<dbReference type="SMART" id="SM00345">
    <property type="entry name" value="HTH_GNTR"/>
    <property type="match status" value="1"/>
</dbReference>
<comment type="caution">
    <text evidence="6">The sequence shown here is derived from an EMBL/GenBank/DDBJ whole genome shotgun (WGS) entry which is preliminary data.</text>
</comment>
<dbReference type="PANTHER" id="PTHR44846">
    <property type="entry name" value="MANNOSYL-D-GLYCERATE TRANSPORT/METABOLISM SYSTEM REPRESSOR MNGR-RELATED"/>
    <property type="match status" value="1"/>
</dbReference>
<evidence type="ECO:0000256" key="2">
    <source>
        <dbReference type="ARBA" id="ARBA00023125"/>
    </source>
</evidence>
<dbReference type="SUPFAM" id="SSF64288">
    <property type="entry name" value="Chorismate lyase-like"/>
    <property type="match status" value="1"/>
</dbReference>
<dbReference type="InterPro" id="IPR036390">
    <property type="entry name" value="WH_DNA-bd_sf"/>
</dbReference>
<organism evidence="6 7">
    <name type="scientific">Bombilactobacillus apium</name>
    <dbReference type="NCBI Taxonomy" id="2675299"/>
    <lineage>
        <taxon>Bacteria</taxon>
        <taxon>Bacillati</taxon>
        <taxon>Bacillota</taxon>
        <taxon>Bacilli</taxon>
        <taxon>Lactobacillales</taxon>
        <taxon>Lactobacillaceae</taxon>
        <taxon>Bombilactobacillus</taxon>
    </lineage>
</organism>
<dbReference type="EMBL" id="JABZEC010000002">
    <property type="protein sequence ID" value="NVY96002.1"/>
    <property type="molecule type" value="Genomic_DNA"/>
</dbReference>
<name>A0A850R5V3_9LACO</name>
<dbReference type="Pfam" id="PF00392">
    <property type="entry name" value="GntR"/>
    <property type="match status" value="1"/>
</dbReference>